<comment type="cofactor">
    <cofactor evidence="1">
        <name>Zn(2+)</name>
        <dbReference type="ChEBI" id="CHEBI:29105"/>
    </cofactor>
</comment>
<keyword evidence="6" id="KW-0482">Metalloprotease</keyword>
<feature type="chain" id="PRO_5005539890" description="Peptidase M14 domain-containing protein" evidence="9">
    <location>
        <begin position="25"/>
        <end position="468"/>
    </location>
</feature>
<dbReference type="VEuPathDB" id="FungiDB:SPPG_07751"/>
<dbReference type="STRING" id="645134.A0A0L0H7P4"/>
<evidence type="ECO:0000256" key="2">
    <source>
        <dbReference type="ARBA" id="ARBA00005988"/>
    </source>
</evidence>
<feature type="transmembrane region" description="Helical" evidence="8">
    <location>
        <begin position="376"/>
        <end position="397"/>
    </location>
</feature>
<dbReference type="SUPFAM" id="SSF53187">
    <property type="entry name" value="Zn-dependent exopeptidases"/>
    <property type="match status" value="1"/>
</dbReference>
<dbReference type="InterPro" id="IPR000834">
    <property type="entry name" value="Peptidase_M14"/>
</dbReference>
<evidence type="ECO:0000256" key="8">
    <source>
        <dbReference type="SAM" id="Phobius"/>
    </source>
</evidence>
<dbReference type="SMART" id="SM00631">
    <property type="entry name" value="Zn_pept"/>
    <property type="match status" value="1"/>
</dbReference>
<dbReference type="GO" id="GO:0006508">
    <property type="term" value="P:proteolysis"/>
    <property type="evidence" value="ECO:0007669"/>
    <property type="project" value="UniProtKB-KW"/>
</dbReference>
<accession>A0A0L0H7P4</accession>
<dbReference type="InParanoid" id="A0A0L0H7P4"/>
<reference evidence="11 12" key="1">
    <citation type="submission" date="2009-08" db="EMBL/GenBank/DDBJ databases">
        <title>The Genome Sequence of Spizellomyces punctatus strain DAOM BR117.</title>
        <authorList>
            <consortium name="The Broad Institute Genome Sequencing Platform"/>
            <person name="Russ C."/>
            <person name="Cuomo C."/>
            <person name="Shea T."/>
            <person name="Young S.K."/>
            <person name="Zeng Q."/>
            <person name="Koehrsen M."/>
            <person name="Haas B."/>
            <person name="Borodovsky M."/>
            <person name="Guigo R."/>
            <person name="Alvarado L."/>
            <person name="Berlin A."/>
            <person name="Bochicchio J."/>
            <person name="Borenstein D."/>
            <person name="Chapman S."/>
            <person name="Chen Z."/>
            <person name="Engels R."/>
            <person name="Freedman E."/>
            <person name="Gellesch M."/>
            <person name="Goldberg J."/>
            <person name="Griggs A."/>
            <person name="Gujja S."/>
            <person name="Heiman D."/>
            <person name="Hepburn T."/>
            <person name="Howarth C."/>
            <person name="Jen D."/>
            <person name="Larson L."/>
            <person name="Lewis B."/>
            <person name="Mehta T."/>
            <person name="Park D."/>
            <person name="Pearson M."/>
            <person name="Roberts A."/>
            <person name="Saif S."/>
            <person name="Shenoy N."/>
            <person name="Sisk P."/>
            <person name="Stolte C."/>
            <person name="Sykes S."/>
            <person name="Thomson T."/>
            <person name="Walk T."/>
            <person name="White J."/>
            <person name="Yandava C."/>
            <person name="Burger G."/>
            <person name="Gray M.W."/>
            <person name="Holland P.W.H."/>
            <person name="King N."/>
            <person name="Lang F.B.F."/>
            <person name="Roger A.J."/>
            <person name="Ruiz-Trillo I."/>
            <person name="Lander E."/>
            <person name="Nusbaum C."/>
        </authorList>
    </citation>
    <scope>NUCLEOTIDE SEQUENCE [LARGE SCALE GENOMIC DNA]</scope>
    <source>
        <strain evidence="11 12">DAOM BR117</strain>
    </source>
</reference>
<sequence length="468" mass="51949">MVGHHYLVVIVAYLFSHLILPVKSVSFTNGSLDSGSVGGFWKYSEVVDGAKELASKFPQLVEYKSIGASVENSDIPALLITNKKDTTIPVDRRPSVLFASTLRGDEPLSLAAVLHAIRHLTSDPQPDPIVPLMLSTTKLWFIPIVNVDGWAAATPQSYVGKNLRKTCKNQTAAGVDLSRNWGYMWDTYLPDRDLKQNTQEYEDTCSPFYHGTLPFSEPETDALQRFIKKEKPASTIFFRQTVAEQPAIIIPYMFHPSNSSTQSSVLKMMGTEDANVYSQLTGAMNDAAGKMYSVGSAWELLKRTISGSEVDWTFDQAGSFAVMVQVAGDVAKDGIEKIVEKHLNATLTFASIARSLPAKSAKPGKSIVKHIQTAVYILPMILGAVLALILLIGYMIARFLGYDKIWDRFVFFVHRLKRWRMYRNYRGLAPTGKYGDDEEVGGEDDGVDWGFELEGGEDDDGEDLGYRM</sequence>
<protein>
    <recommendedName>
        <fullName evidence="10">Peptidase M14 domain-containing protein</fullName>
    </recommendedName>
</protein>
<name>A0A0L0H7P4_SPIPD</name>
<dbReference type="eggNOG" id="KOG2650">
    <property type="taxonomic scope" value="Eukaryota"/>
</dbReference>
<organism evidence="11 12">
    <name type="scientific">Spizellomyces punctatus (strain DAOM BR117)</name>
    <dbReference type="NCBI Taxonomy" id="645134"/>
    <lineage>
        <taxon>Eukaryota</taxon>
        <taxon>Fungi</taxon>
        <taxon>Fungi incertae sedis</taxon>
        <taxon>Chytridiomycota</taxon>
        <taxon>Chytridiomycota incertae sedis</taxon>
        <taxon>Chytridiomycetes</taxon>
        <taxon>Spizellomycetales</taxon>
        <taxon>Spizellomycetaceae</taxon>
        <taxon>Spizellomyces</taxon>
    </lineage>
</organism>
<dbReference type="GeneID" id="27690948"/>
<dbReference type="Proteomes" id="UP000053201">
    <property type="component" value="Unassembled WGS sequence"/>
</dbReference>
<keyword evidence="8" id="KW-0472">Membrane</keyword>
<keyword evidence="8" id="KW-0812">Transmembrane</keyword>
<evidence type="ECO:0000256" key="4">
    <source>
        <dbReference type="ARBA" id="ARBA00022801"/>
    </source>
</evidence>
<evidence type="ECO:0000256" key="5">
    <source>
        <dbReference type="ARBA" id="ARBA00022833"/>
    </source>
</evidence>
<evidence type="ECO:0000256" key="3">
    <source>
        <dbReference type="ARBA" id="ARBA00022670"/>
    </source>
</evidence>
<dbReference type="GO" id="GO:0005615">
    <property type="term" value="C:extracellular space"/>
    <property type="evidence" value="ECO:0007669"/>
    <property type="project" value="TreeGrafter"/>
</dbReference>
<feature type="signal peptide" evidence="9">
    <location>
        <begin position="1"/>
        <end position="24"/>
    </location>
</feature>
<keyword evidence="5" id="KW-0862">Zinc</keyword>
<dbReference type="GO" id="GO:0004181">
    <property type="term" value="F:metallocarboxypeptidase activity"/>
    <property type="evidence" value="ECO:0007669"/>
    <property type="project" value="InterPro"/>
</dbReference>
<evidence type="ECO:0000256" key="7">
    <source>
        <dbReference type="PROSITE-ProRule" id="PRU01379"/>
    </source>
</evidence>
<dbReference type="Pfam" id="PF00246">
    <property type="entry name" value="Peptidase_M14"/>
    <property type="match status" value="1"/>
</dbReference>
<keyword evidence="8" id="KW-1133">Transmembrane helix</keyword>
<gene>
    <name evidence="11" type="ORF">SPPG_07751</name>
</gene>
<keyword evidence="4" id="KW-0378">Hydrolase</keyword>
<keyword evidence="9" id="KW-0732">Signal</keyword>
<dbReference type="EMBL" id="KQ257466">
    <property type="protein sequence ID" value="KNC96926.1"/>
    <property type="molecule type" value="Genomic_DNA"/>
</dbReference>
<keyword evidence="3" id="KW-0645">Protease</keyword>
<evidence type="ECO:0000259" key="10">
    <source>
        <dbReference type="PROSITE" id="PS52035"/>
    </source>
</evidence>
<dbReference type="AlphaFoldDB" id="A0A0L0H7P4"/>
<comment type="caution">
    <text evidence="7">Lacks conserved residue(s) required for the propagation of feature annotation.</text>
</comment>
<dbReference type="RefSeq" id="XP_016604966.1">
    <property type="nucleotide sequence ID" value="XM_016755910.1"/>
</dbReference>
<proteinExistence type="inferred from homology"/>
<dbReference type="PROSITE" id="PS52035">
    <property type="entry name" value="PEPTIDASE_M14"/>
    <property type="match status" value="1"/>
</dbReference>
<dbReference type="GO" id="GO:0008270">
    <property type="term" value="F:zinc ion binding"/>
    <property type="evidence" value="ECO:0007669"/>
    <property type="project" value="InterPro"/>
</dbReference>
<evidence type="ECO:0000256" key="1">
    <source>
        <dbReference type="ARBA" id="ARBA00001947"/>
    </source>
</evidence>
<evidence type="ECO:0000313" key="11">
    <source>
        <dbReference type="EMBL" id="KNC96926.1"/>
    </source>
</evidence>
<feature type="domain" description="Peptidase M14" evidence="10">
    <location>
        <begin position="39"/>
        <end position="353"/>
    </location>
</feature>
<dbReference type="PANTHER" id="PTHR11705">
    <property type="entry name" value="PROTEASE FAMILY M14 CARBOXYPEPTIDASE A,B"/>
    <property type="match status" value="1"/>
</dbReference>
<dbReference type="OrthoDB" id="3626597at2759"/>
<dbReference type="Gene3D" id="3.40.630.10">
    <property type="entry name" value="Zn peptidases"/>
    <property type="match status" value="1"/>
</dbReference>
<evidence type="ECO:0000313" key="12">
    <source>
        <dbReference type="Proteomes" id="UP000053201"/>
    </source>
</evidence>
<dbReference type="PANTHER" id="PTHR11705:SF143">
    <property type="entry name" value="SLL0236 PROTEIN"/>
    <property type="match status" value="1"/>
</dbReference>
<comment type="similarity">
    <text evidence="2 7">Belongs to the peptidase M14 family.</text>
</comment>
<keyword evidence="12" id="KW-1185">Reference proteome</keyword>
<evidence type="ECO:0000256" key="9">
    <source>
        <dbReference type="SAM" id="SignalP"/>
    </source>
</evidence>
<evidence type="ECO:0000256" key="6">
    <source>
        <dbReference type="ARBA" id="ARBA00023049"/>
    </source>
</evidence>